<protein>
    <submittedName>
        <fullName evidence="1">Uncharacterized protein</fullName>
    </submittedName>
</protein>
<dbReference type="EMBL" id="KY774314">
    <property type="protein sequence ID" value="ART32219.1"/>
    <property type="molecule type" value="Genomic_DNA"/>
</dbReference>
<organism evidence="1">
    <name type="scientific">Utricularia reniformis</name>
    <dbReference type="NCBI Taxonomy" id="192314"/>
    <lineage>
        <taxon>Eukaryota</taxon>
        <taxon>Viridiplantae</taxon>
        <taxon>Streptophyta</taxon>
        <taxon>Embryophyta</taxon>
        <taxon>Tracheophyta</taxon>
        <taxon>Spermatophyta</taxon>
        <taxon>Magnoliopsida</taxon>
        <taxon>eudicotyledons</taxon>
        <taxon>Gunneridae</taxon>
        <taxon>Pentapetalae</taxon>
        <taxon>asterids</taxon>
        <taxon>lamiids</taxon>
        <taxon>Lamiales</taxon>
        <taxon>Lentibulariaceae</taxon>
        <taxon>Utricularia</taxon>
    </lineage>
</organism>
<accession>A0A1Y0B4G3</accession>
<sequence length="87" mass="10195">MGASYSRPYNNTSQTVDLTQVLRFSRGCLRVGVFKGFHYLFFCQPSVDHHELILWGCGLEIRKRILSGIRFLSFRVRYLPRINEVLN</sequence>
<gene>
    <name evidence="1" type="ORF">AEK19_MT2062</name>
</gene>
<evidence type="ECO:0000313" key="1">
    <source>
        <dbReference type="EMBL" id="ART32219.1"/>
    </source>
</evidence>
<proteinExistence type="predicted"/>
<reference evidence="1" key="1">
    <citation type="submission" date="2017-03" db="EMBL/GenBank/DDBJ databases">
        <title>The mitochondrial genome of the carnivorous plant Utricularia reniformis (Lentibulariaceae): structure, comparative analysis and evolutionary landmarks.</title>
        <authorList>
            <person name="Silva S.R."/>
            <person name="Alvarenga D.O."/>
            <person name="Michael T.P."/>
            <person name="Miranda V.F.O."/>
            <person name="Varani A.M."/>
        </authorList>
    </citation>
    <scope>NUCLEOTIDE SEQUENCE</scope>
</reference>
<geneLocation type="mitochondrion" evidence="1"/>
<dbReference type="AlphaFoldDB" id="A0A1Y0B4G3"/>
<name>A0A1Y0B4G3_9LAMI</name>
<keyword evidence="1" id="KW-0496">Mitochondrion</keyword>